<protein>
    <submittedName>
        <fullName evidence="7">MFS transporter</fullName>
    </submittedName>
</protein>
<dbReference type="InterPro" id="IPR005828">
    <property type="entry name" value="MFS_sugar_transport-like"/>
</dbReference>
<accession>A0ABW2CBI4</accession>
<keyword evidence="2 5" id="KW-0812">Transmembrane</keyword>
<dbReference type="PANTHER" id="PTHR23508">
    <property type="entry name" value="CARBOXYLIC ACID TRANSPORTER PROTEIN HOMOLOG"/>
    <property type="match status" value="1"/>
</dbReference>
<feature type="transmembrane region" description="Helical" evidence="5">
    <location>
        <begin position="309"/>
        <end position="329"/>
    </location>
</feature>
<dbReference type="InterPro" id="IPR036259">
    <property type="entry name" value="MFS_trans_sf"/>
</dbReference>
<keyword evidence="3 5" id="KW-1133">Transmembrane helix</keyword>
<dbReference type="PANTHER" id="PTHR23508:SF10">
    <property type="entry name" value="CARBOXYLIC ACID TRANSPORTER PROTEIN HOMOLOG"/>
    <property type="match status" value="1"/>
</dbReference>
<feature type="transmembrane region" description="Helical" evidence="5">
    <location>
        <begin position="20"/>
        <end position="43"/>
    </location>
</feature>
<feature type="transmembrane region" description="Helical" evidence="5">
    <location>
        <begin position="432"/>
        <end position="455"/>
    </location>
</feature>
<evidence type="ECO:0000256" key="4">
    <source>
        <dbReference type="ARBA" id="ARBA00023136"/>
    </source>
</evidence>
<dbReference type="EMBL" id="JBHSXS010000002">
    <property type="protein sequence ID" value="MFC6879091.1"/>
    <property type="molecule type" value="Genomic_DNA"/>
</dbReference>
<reference evidence="8" key="1">
    <citation type="journal article" date="2019" name="Int. J. Syst. Evol. Microbiol.">
        <title>The Global Catalogue of Microorganisms (GCM) 10K type strain sequencing project: providing services to taxonomists for standard genome sequencing and annotation.</title>
        <authorList>
            <consortium name="The Broad Institute Genomics Platform"/>
            <consortium name="The Broad Institute Genome Sequencing Center for Infectious Disease"/>
            <person name="Wu L."/>
            <person name="Ma J."/>
        </authorList>
    </citation>
    <scope>NUCLEOTIDE SEQUENCE [LARGE SCALE GENOMIC DNA]</scope>
    <source>
        <strain evidence="8">JCM 3369</strain>
    </source>
</reference>
<feature type="transmembrane region" description="Helical" evidence="5">
    <location>
        <begin position="94"/>
        <end position="111"/>
    </location>
</feature>
<dbReference type="InterPro" id="IPR020846">
    <property type="entry name" value="MFS_dom"/>
</dbReference>
<keyword evidence="8" id="KW-1185">Reference proteome</keyword>
<dbReference type="Gene3D" id="1.20.1250.20">
    <property type="entry name" value="MFS general substrate transporter like domains"/>
    <property type="match status" value="1"/>
</dbReference>
<keyword evidence="4 5" id="KW-0472">Membrane</keyword>
<evidence type="ECO:0000259" key="6">
    <source>
        <dbReference type="PROSITE" id="PS50850"/>
    </source>
</evidence>
<evidence type="ECO:0000256" key="5">
    <source>
        <dbReference type="SAM" id="Phobius"/>
    </source>
</evidence>
<evidence type="ECO:0000313" key="8">
    <source>
        <dbReference type="Proteomes" id="UP001596380"/>
    </source>
</evidence>
<dbReference type="PROSITE" id="PS50850">
    <property type="entry name" value="MFS"/>
    <property type="match status" value="1"/>
</dbReference>
<dbReference type="RefSeq" id="WP_241683113.1">
    <property type="nucleotide sequence ID" value="NZ_JBHSXE010000001.1"/>
</dbReference>
<feature type="transmembrane region" description="Helical" evidence="5">
    <location>
        <begin position="362"/>
        <end position="386"/>
    </location>
</feature>
<feature type="transmembrane region" description="Helical" evidence="5">
    <location>
        <begin position="182"/>
        <end position="201"/>
    </location>
</feature>
<dbReference type="SUPFAM" id="SSF103473">
    <property type="entry name" value="MFS general substrate transporter"/>
    <property type="match status" value="1"/>
</dbReference>
<proteinExistence type="predicted"/>
<sequence>MGTVETRIPARLDRLPWSRWHLMIVIGLGTVWVLDGLEVTIVGNLAPRLAESGSGVDITSAQVSGPGAAIYVLGSCAGALLFGWLTDRFGRKRLFMATLAVYLAGTALTALSWTAWWFFLCRFVTGLGIGGEYAAINSAVDELIPSRHRGRIDIVINGTYWLGAAFGALLTIPVLGRFPVDVGWRLAFALGVVLGLAILLVRRKVPESPRWMIIHGRTGAAEDLVDGAERAVRDGTGRDLPEPGAAITIRQRRSLGFGAIARTLFRRYPKRAVLGFSLFIGQAFLYNAITFGYADILTTFFKVGTETGYYYAVIASFNFLGPLLLSPLFDTVGRKPMISGSYIGSGVLLLATAWLFDAGALTAVTLTACWCAVLFLASAGASSAYLTVSEVFPMETRALAIAFFYAIGTAAGGITGPLIFSRLTSTGRPGDTALAFVIGAVLMIAAGLVETVFGVKAERKGLESIAKPLTAQD</sequence>
<feature type="transmembrane region" description="Helical" evidence="5">
    <location>
        <begin position="398"/>
        <end position="420"/>
    </location>
</feature>
<comment type="caution">
    <text evidence="7">The sequence shown here is derived from an EMBL/GenBank/DDBJ whole genome shotgun (WGS) entry which is preliminary data.</text>
</comment>
<evidence type="ECO:0000313" key="7">
    <source>
        <dbReference type="EMBL" id="MFC6879091.1"/>
    </source>
</evidence>
<evidence type="ECO:0000256" key="1">
    <source>
        <dbReference type="ARBA" id="ARBA00004651"/>
    </source>
</evidence>
<feature type="transmembrane region" description="Helical" evidence="5">
    <location>
        <begin position="336"/>
        <end position="356"/>
    </location>
</feature>
<evidence type="ECO:0000256" key="3">
    <source>
        <dbReference type="ARBA" id="ARBA00022989"/>
    </source>
</evidence>
<name>A0ABW2CBI4_9ACTN</name>
<organism evidence="7 8">
    <name type="scientific">Actinomadura yumaensis</name>
    <dbReference type="NCBI Taxonomy" id="111807"/>
    <lineage>
        <taxon>Bacteria</taxon>
        <taxon>Bacillati</taxon>
        <taxon>Actinomycetota</taxon>
        <taxon>Actinomycetes</taxon>
        <taxon>Streptosporangiales</taxon>
        <taxon>Thermomonosporaceae</taxon>
        <taxon>Actinomadura</taxon>
    </lineage>
</organism>
<feature type="transmembrane region" description="Helical" evidence="5">
    <location>
        <begin position="63"/>
        <end position="82"/>
    </location>
</feature>
<comment type="subcellular location">
    <subcellularLocation>
        <location evidence="1">Cell membrane</location>
        <topology evidence="1">Multi-pass membrane protein</topology>
    </subcellularLocation>
</comment>
<dbReference type="CDD" id="cd17316">
    <property type="entry name" value="MFS_SV2_like"/>
    <property type="match status" value="1"/>
</dbReference>
<dbReference type="Proteomes" id="UP001596380">
    <property type="component" value="Unassembled WGS sequence"/>
</dbReference>
<dbReference type="Pfam" id="PF00083">
    <property type="entry name" value="Sugar_tr"/>
    <property type="match status" value="1"/>
</dbReference>
<feature type="transmembrane region" description="Helical" evidence="5">
    <location>
        <begin position="272"/>
        <end position="289"/>
    </location>
</feature>
<gene>
    <name evidence="7" type="ORF">ACFQKB_04855</name>
</gene>
<evidence type="ECO:0000256" key="2">
    <source>
        <dbReference type="ARBA" id="ARBA00022692"/>
    </source>
</evidence>
<feature type="domain" description="Major facilitator superfamily (MFS) profile" evidence="6">
    <location>
        <begin position="24"/>
        <end position="458"/>
    </location>
</feature>